<reference evidence="3 4" key="1">
    <citation type="submission" date="2022-11" db="EMBL/GenBank/DDBJ databases">
        <title>Anaerobic phenanthrene biodegradation by a DNRA strain PheN6.</title>
        <authorList>
            <person name="Zhang Z."/>
        </authorList>
    </citation>
    <scope>NUCLEOTIDE SEQUENCE [LARGE SCALE GENOMIC DNA]</scope>
    <source>
        <strain evidence="3 4">PheN6</strain>
    </source>
</reference>
<feature type="transmembrane region" description="Helical" evidence="2">
    <location>
        <begin position="41"/>
        <end position="60"/>
    </location>
</feature>
<feature type="compositionally biased region" description="Low complexity" evidence="1">
    <location>
        <begin position="71"/>
        <end position="110"/>
    </location>
</feature>
<keyword evidence="2" id="KW-0472">Membrane</keyword>
<sequence>MNTTDPRLKDLFDEHSGRVHVVGDLAERAIARDRANRRREVTTAVAVGALALAVAVPIGWNSLRPVTHQVPAGTSTAPTPAPSTQTGATATNPTPSTSSGSASDSATPTAIPTIIASGDPAPVQLTPATGSVTGQTNAGYVVDGVFHEGDRTIPLPDELRRSGHVLRVGDGLLAFKPADGRSYVLVDSSGAIVKEIPAGGVRVAPDRQHFLISTLGGDLAYYDATGTKLGQLDASTCECTTDGAGGGYIPAGLVGTTAYGVAMDGRTTVAWDVTTDQLERIKGSVSLVGPAGTGLVTWPGRTPQKLEDWCQELRDLGTGATLWRLCGPILLTSFSEDGTHLVGTGVIDGLPDALLDDGKFRYPSLVVLDASTGEIVAEGGSRDPAVGGSFVTAHLGEGGVLTAQVNGTDGLRSLQVCSLDGSCAVAGEAKPLWTADIPEGNDPYVLTTN</sequence>
<dbReference type="Proteomes" id="UP001150259">
    <property type="component" value="Unassembled WGS sequence"/>
</dbReference>
<evidence type="ECO:0000256" key="2">
    <source>
        <dbReference type="SAM" id="Phobius"/>
    </source>
</evidence>
<accession>A0ABT5GD41</accession>
<proteinExistence type="predicted"/>
<organism evidence="3 4">
    <name type="scientific">Intrasporangium calvum</name>
    <dbReference type="NCBI Taxonomy" id="53358"/>
    <lineage>
        <taxon>Bacteria</taxon>
        <taxon>Bacillati</taxon>
        <taxon>Actinomycetota</taxon>
        <taxon>Actinomycetes</taxon>
        <taxon>Micrococcales</taxon>
        <taxon>Intrasporangiaceae</taxon>
        <taxon>Intrasporangium</taxon>
    </lineage>
</organism>
<feature type="region of interest" description="Disordered" evidence="1">
    <location>
        <begin position="69"/>
        <end position="134"/>
    </location>
</feature>
<dbReference type="SUPFAM" id="SSF50998">
    <property type="entry name" value="Quinoprotein alcohol dehydrogenase-like"/>
    <property type="match status" value="1"/>
</dbReference>
<evidence type="ECO:0000313" key="3">
    <source>
        <dbReference type="EMBL" id="MDC5696143.1"/>
    </source>
</evidence>
<evidence type="ECO:0000313" key="4">
    <source>
        <dbReference type="Proteomes" id="UP001150259"/>
    </source>
</evidence>
<keyword evidence="2" id="KW-0812">Transmembrane</keyword>
<comment type="caution">
    <text evidence="3">The sequence shown here is derived from an EMBL/GenBank/DDBJ whole genome shotgun (WGS) entry which is preliminary data.</text>
</comment>
<dbReference type="RefSeq" id="WP_272460718.1">
    <property type="nucleotide sequence ID" value="NZ_JAPFQL010000006.1"/>
</dbReference>
<evidence type="ECO:0000256" key="1">
    <source>
        <dbReference type="SAM" id="MobiDB-lite"/>
    </source>
</evidence>
<dbReference type="InterPro" id="IPR011047">
    <property type="entry name" value="Quinoprotein_ADH-like_sf"/>
</dbReference>
<protein>
    <submittedName>
        <fullName evidence="3">Uncharacterized protein</fullName>
    </submittedName>
</protein>
<name>A0ABT5GD41_9MICO</name>
<keyword evidence="4" id="KW-1185">Reference proteome</keyword>
<gene>
    <name evidence="3" type="ORF">OO014_02655</name>
</gene>
<dbReference type="EMBL" id="JAPFQL010000006">
    <property type="protein sequence ID" value="MDC5696143.1"/>
    <property type="molecule type" value="Genomic_DNA"/>
</dbReference>
<keyword evidence="2" id="KW-1133">Transmembrane helix</keyword>